<organism evidence="1">
    <name type="scientific">Myoviridae sp. ctTOm1</name>
    <dbReference type="NCBI Taxonomy" id="2826657"/>
    <lineage>
        <taxon>Viruses</taxon>
        <taxon>Duplodnaviria</taxon>
        <taxon>Heunggongvirae</taxon>
        <taxon>Uroviricota</taxon>
        <taxon>Caudoviricetes</taxon>
    </lineage>
</organism>
<evidence type="ECO:0000313" key="1">
    <source>
        <dbReference type="EMBL" id="DAD89275.1"/>
    </source>
</evidence>
<proteinExistence type="predicted"/>
<protein>
    <submittedName>
        <fullName evidence="1">Uncharacterized protein</fullName>
    </submittedName>
</protein>
<dbReference type="EMBL" id="BK015057">
    <property type="protein sequence ID" value="DAD89275.1"/>
    <property type="molecule type" value="Genomic_DNA"/>
</dbReference>
<sequence>MNRKAAAPAKRRGGGKRAAESCAGLRTRFLHCCPCFFQGAGDKIVFSREVLFSCVRGGGPPGKGQLQRFMLFCGRGGSVEVISKIYVIEPTRAVCADNMDEMRLKIARALAITAAGEQQLAFDRGLGAGR</sequence>
<name>A0A8S5N527_9CAUD</name>
<reference evidence="1" key="1">
    <citation type="journal article" date="2021" name="Proc. Natl. Acad. Sci. U.S.A.">
        <title>A Catalog of Tens of Thousands of Viruses from Human Metagenomes Reveals Hidden Associations with Chronic Diseases.</title>
        <authorList>
            <person name="Tisza M.J."/>
            <person name="Buck C.B."/>
        </authorList>
    </citation>
    <scope>NUCLEOTIDE SEQUENCE</scope>
    <source>
        <strain evidence="1">CtTOm1</strain>
    </source>
</reference>
<accession>A0A8S5N527</accession>